<feature type="site" description="Reversibly protonated during proton transport" evidence="14">
    <location>
        <position position="63"/>
    </location>
</feature>
<comment type="function">
    <text evidence="13 14">F(1)F(0) ATP synthase produces ATP from ADP in the presence of a proton or sodium gradient. F-type ATPases consist of two structural domains, F(1) containing the extramembraneous catalytic core and F(0) containing the membrane proton channel, linked together by a central stalk and a peripheral stalk. During catalysis, ATP synthesis in the catalytic domain of F(1) is coupled via a rotary mechanism of the central stalk subunits to proton translocation.</text>
</comment>
<organism evidence="16 17">
    <name type="scientific">Candidatus Wallbacteria bacterium GWC2_49_35</name>
    <dbReference type="NCBI Taxonomy" id="1817813"/>
    <lineage>
        <taxon>Bacteria</taxon>
        <taxon>Candidatus Walliibacteriota</taxon>
    </lineage>
</organism>
<dbReference type="Pfam" id="PF00137">
    <property type="entry name" value="ATP-synt_C"/>
    <property type="match status" value="1"/>
</dbReference>
<feature type="transmembrane region" description="Helical" evidence="14">
    <location>
        <begin position="12"/>
        <end position="35"/>
    </location>
</feature>
<evidence type="ECO:0000256" key="4">
    <source>
        <dbReference type="ARBA" id="ARBA00022475"/>
    </source>
</evidence>
<proteinExistence type="inferred from homology"/>
<dbReference type="Proteomes" id="UP000178735">
    <property type="component" value="Unassembled WGS sequence"/>
</dbReference>
<dbReference type="AlphaFoldDB" id="A0A1F7WTC1"/>
<sequence>MNFQLDLHVWSVIFSSLCIMFGAVGAAFAQGKAIVAALEGIARQPQSAGEIRTTMIIGLALIESLAIYCLVISLILLFVRW</sequence>
<dbReference type="STRING" id="1817813.A2008_12565"/>
<dbReference type="SUPFAM" id="SSF81333">
    <property type="entry name" value="F1F0 ATP synthase subunit C"/>
    <property type="match status" value="1"/>
</dbReference>
<dbReference type="GO" id="GO:0033177">
    <property type="term" value="C:proton-transporting two-sector ATPase complex, proton-transporting domain"/>
    <property type="evidence" value="ECO:0007669"/>
    <property type="project" value="InterPro"/>
</dbReference>
<evidence type="ECO:0000256" key="3">
    <source>
        <dbReference type="ARBA" id="ARBA00022448"/>
    </source>
</evidence>
<name>A0A1F7WTC1_9BACT</name>
<dbReference type="GO" id="GO:0005886">
    <property type="term" value="C:plasma membrane"/>
    <property type="evidence" value="ECO:0007669"/>
    <property type="project" value="UniProtKB-SubCell"/>
</dbReference>
<evidence type="ECO:0000256" key="1">
    <source>
        <dbReference type="ARBA" id="ARBA00004651"/>
    </source>
</evidence>
<keyword evidence="5 14" id="KW-0138">CF(0)</keyword>
<evidence type="ECO:0000256" key="7">
    <source>
        <dbReference type="ARBA" id="ARBA00022781"/>
    </source>
</evidence>
<comment type="caution">
    <text evidence="16">The sequence shown here is derived from an EMBL/GenBank/DDBJ whole genome shotgun (WGS) entry which is preliminary data.</text>
</comment>
<keyword evidence="12 14" id="KW-0066">ATP synthesis</keyword>
<evidence type="ECO:0000256" key="2">
    <source>
        <dbReference type="ARBA" id="ARBA00006704"/>
    </source>
</evidence>
<keyword evidence="11 14" id="KW-0472">Membrane</keyword>
<evidence type="ECO:0000313" key="17">
    <source>
        <dbReference type="Proteomes" id="UP000178735"/>
    </source>
</evidence>
<dbReference type="GO" id="GO:0008289">
    <property type="term" value="F:lipid binding"/>
    <property type="evidence" value="ECO:0007669"/>
    <property type="project" value="UniProtKB-KW"/>
</dbReference>
<evidence type="ECO:0000313" key="16">
    <source>
        <dbReference type="EMBL" id="OGM06022.1"/>
    </source>
</evidence>
<dbReference type="Gene3D" id="1.20.20.10">
    <property type="entry name" value="F1F0 ATP synthase subunit C"/>
    <property type="match status" value="1"/>
</dbReference>
<keyword evidence="4 14" id="KW-1003">Cell membrane</keyword>
<dbReference type="InterPro" id="IPR035921">
    <property type="entry name" value="F/V-ATP_Csub_sf"/>
</dbReference>
<evidence type="ECO:0000256" key="14">
    <source>
        <dbReference type="HAMAP-Rule" id="MF_01396"/>
    </source>
</evidence>
<evidence type="ECO:0000256" key="12">
    <source>
        <dbReference type="ARBA" id="ARBA00023310"/>
    </source>
</evidence>
<dbReference type="InterPro" id="IPR020537">
    <property type="entry name" value="ATP_synth_F0_csu_DDCD_BS"/>
</dbReference>
<protein>
    <recommendedName>
        <fullName evidence="14">ATP synthase subunit c</fullName>
    </recommendedName>
    <alternativeName>
        <fullName evidence="14">ATP synthase F(0) sector subunit c</fullName>
    </alternativeName>
    <alternativeName>
        <fullName evidence="14">F-type ATPase subunit c</fullName>
        <shortName evidence="14">F-ATPase subunit c</shortName>
    </alternativeName>
    <alternativeName>
        <fullName evidence="14">Lipid-binding protein</fullName>
    </alternativeName>
</protein>
<accession>A0A1F7WTC1</accession>
<dbReference type="GO" id="GO:0045259">
    <property type="term" value="C:proton-transporting ATP synthase complex"/>
    <property type="evidence" value="ECO:0007669"/>
    <property type="project" value="UniProtKB-KW"/>
</dbReference>
<evidence type="ECO:0000256" key="6">
    <source>
        <dbReference type="ARBA" id="ARBA00022692"/>
    </source>
</evidence>
<keyword evidence="8 14" id="KW-1133">Transmembrane helix</keyword>
<evidence type="ECO:0000256" key="13">
    <source>
        <dbReference type="ARBA" id="ARBA00025198"/>
    </source>
</evidence>
<feature type="transmembrane region" description="Helical" evidence="14">
    <location>
        <begin position="56"/>
        <end position="79"/>
    </location>
</feature>
<evidence type="ECO:0000256" key="11">
    <source>
        <dbReference type="ARBA" id="ARBA00023136"/>
    </source>
</evidence>
<reference evidence="16 17" key="1">
    <citation type="journal article" date="2016" name="Nat. Commun.">
        <title>Thousands of microbial genomes shed light on interconnected biogeochemical processes in an aquifer system.</title>
        <authorList>
            <person name="Anantharaman K."/>
            <person name="Brown C.T."/>
            <person name="Hug L.A."/>
            <person name="Sharon I."/>
            <person name="Castelle C.J."/>
            <person name="Probst A.J."/>
            <person name="Thomas B.C."/>
            <person name="Singh A."/>
            <person name="Wilkins M.J."/>
            <person name="Karaoz U."/>
            <person name="Brodie E.L."/>
            <person name="Williams K.H."/>
            <person name="Hubbard S.S."/>
            <person name="Banfield J.F."/>
        </authorList>
    </citation>
    <scope>NUCLEOTIDE SEQUENCE [LARGE SCALE GENOMIC DNA]</scope>
</reference>
<evidence type="ECO:0000256" key="9">
    <source>
        <dbReference type="ARBA" id="ARBA00023065"/>
    </source>
</evidence>
<keyword evidence="10 14" id="KW-0446">Lipid-binding</keyword>
<dbReference type="PRINTS" id="PR00124">
    <property type="entry name" value="ATPASEC"/>
</dbReference>
<feature type="domain" description="V-ATPase proteolipid subunit C-like" evidence="15">
    <location>
        <begin position="15"/>
        <end position="76"/>
    </location>
</feature>
<evidence type="ECO:0000259" key="15">
    <source>
        <dbReference type="Pfam" id="PF00137"/>
    </source>
</evidence>
<dbReference type="GO" id="GO:0046933">
    <property type="term" value="F:proton-transporting ATP synthase activity, rotational mechanism"/>
    <property type="evidence" value="ECO:0007669"/>
    <property type="project" value="UniProtKB-UniRule"/>
</dbReference>
<gene>
    <name evidence="14" type="primary">atpE</name>
    <name evidence="16" type="ORF">A2008_12565</name>
</gene>
<keyword evidence="7 14" id="KW-0375">Hydrogen ion transport</keyword>
<comment type="subcellular location">
    <subcellularLocation>
        <location evidence="1 14">Cell membrane</location>
        <topology evidence="1 14">Multi-pass membrane protein</topology>
    </subcellularLocation>
</comment>
<dbReference type="HAMAP" id="MF_01396">
    <property type="entry name" value="ATP_synth_c_bact"/>
    <property type="match status" value="1"/>
</dbReference>
<dbReference type="EMBL" id="MGFH01000084">
    <property type="protein sequence ID" value="OGM06022.1"/>
    <property type="molecule type" value="Genomic_DNA"/>
</dbReference>
<dbReference type="InterPro" id="IPR038662">
    <property type="entry name" value="ATP_synth_F0_csu_sf"/>
</dbReference>
<keyword evidence="3 14" id="KW-0813">Transport</keyword>
<dbReference type="FunFam" id="1.20.20.10:FF:000002">
    <property type="entry name" value="ATP synthase subunit c"/>
    <property type="match status" value="1"/>
</dbReference>
<dbReference type="InterPro" id="IPR005953">
    <property type="entry name" value="ATP_synth_csu_bac/chlpt"/>
</dbReference>
<comment type="similarity">
    <text evidence="2 14">Belongs to the ATPase C chain family.</text>
</comment>
<dbReference type="NCBIfam" id="TIGR01260">
    <property type="entry name" value="ATP_synt_c"/>
    <property type="match status" value="1"/>
</dbReference>
<evidence type="ECO:0000256" key="5">
    <source>
        <dbReference type="ARBA" id="ARBA00022547"/>
    </source>
</evidence>
<keyword evidence="9 14" id="KW-0406">Ion transport</keyword>
<keyword evidence="6 14" id="KW-0812">Transmembrane</keyword>
<comment type="function">
    <text evidence="14">Key component of the F(0) channel; it plays a direct role in translocation across the membrane. A homomeric c-ring of between 10-14 subunits forms the central stalk rotor element with the F(1) delta and epsilon subunits.</text>
</comment>
<dbReference type="InterPro" id="IPR000454">
    <property type="entry name" value="ATP_synth_F0_csu"/>
</dbReference>
<evidence type="ECO:0000256" key="8">
    <source>
        <dbReference type="ARBA" id="ARBA00022989"/>
    </source>
</evidence>
<dbReference type="CDD" id="cd18121">
    <property type="entry name" value="ATP-synt_Fo_c"/>
    <property type="match status" value="1"/>
</dbReference>
<dbReference type="PROSITE" id="PS00605">
    <property type="entry name" value="ATPASE_C"/>
    <property type="match status" value="1"/>
</dbReference>
<evidence type="ECO:0000256" key="10">
    <source>
        <dbReference type="ARBA" id="ARBA00023121"/>
    </source>
</evidence>
<dbReference type="InterPro" id="IPR002379">
    <property type="entry name" value="ATPase_proteolipid_c-like_dom"/>
</dbReference>